<evidence type="ECO:0000256" key="8">
    <source>
        <dbReference type="ARBA" id="ARBA00022771"/>
    </source>
</evidence>
<dbReference type="EMBL" id="CAJJDN010000069">
    <property type="protein sequence ID" value="CAD8097709.1"/>
    <property type="molecule type" value="Genomic_DNA"/>
</dbReference>
<dbReference type="InterPro" id="IPR001841">
    <property type="entry name" value="Znf_RING"/>
</dbReference>
<evidence type="ECO:0000256" key="5">
    <source>
        <dbReference type="ARBA" id="ARBA00022679"/>
    </source>
</evidence>
<evidence type="ECO:0000256" key="13">
    <source>
        <dbReference type="PROSITE-ProRule" id="PRU00175"/>
    </source>
</evidence>
<evidence type="ECO:0000256" key="1">
    <source>
        <dbReference type="ARBA" id="ARBA00000900"/>
    </source>
</evidence>
<keyword evidence="15" id="KW-0732">Signal</keyword>
<feature type="transmembrane region" description="Helical" evidence="14">
    <location>
        <begin position="368"/>
        <end position="387"/>
    </location>
</feature>
<organism evidence="17 18">
    <name type="scientific">Paramecium sonneborni</name>
    <dbReference type="NCBI Taxonomy" id="65129"/>
    <lineage>
        <taxon>Eukaryota</taxon>
        <taxon>Sar</taxon>
        <taxon>Alveolata</taxon>
        <taxon>Ciliophora</taxon>
        <taxon>Intramacronucleata</taxon>
        <taxon>Oligohymenophorea</taxon>
        <taxon>Peniculida</taxon>
        <taxon>Parameciidae</taxon>
        <taxon>Paramecium</taxon>
    </lineage>
</organism>
<dbReference type="AlphaFoldDB" id="A0A8S1P3U2"/>
<keyword evidence="18" id="KW-1185">Reference proteome</keyword>
<feature type="signal peptide" evidence="15">
    <location>
        <begin position="1"/>
        <end position="17"/>
    </location>
</feature>
<sequence>MQSIFSVLFITTILVVGKCLNQVSEKEMIKFLIDQKFIGTWQSRINSMDQFHYLDYQEGQAEVTFDFNKNLQICFLNPKYHENKQVYATFRLSNYTNLTKSWSDEQNVNLQFGTIFNLYNYQFPCQGKFLVQVIQENTFSDIKNTQIIISLQSKNNDELNLCYFDMSLSVASGQEQEYRNTLTFMIISIVLSLIQIVATTILVKVDVIVGQDISFIANLLNFVYQNEITILILISMTMNENLRSFYIAPIIFQVGSTLQCIYATWKAWKINVKFSFLPSCQDFWHFISFILIIFLLINLSIYCYEEFFYFSIYGSAFMLYPIIIRNIKLNIRERFSLIYIFGHFSSKIFYFFYMRGCSRNLMSFEPKYLMVVLYLMIYLTSIVLLIIQKRYGSRSIICRDSRIVQPIEQIDDQIIFQEDVEEYLDDNYFKYDDIVIEDLEACSICLNPLKSNQNINDSLSNTLIEQKLIQTPCKHTFHLKCMKLYIQSRINILQNNCPICRQQLPQFK</sequence>
<feature type="chain" id="PRO_5035773654" description="RING-type E3 ubiquitin transferase" evidence="15">
    <location>
        <begin position="18"/>
        <end position="508"/>
    </location>
</feature>
<dbReference type="Pfam" id="PF11145">
    <property type="entry name" value="DUF2921"/>
    <property type="match status" value="1"/>
</dbReference>
<evidence type="ECO:0000256" key="14">
    <source>
        <dbReference type="SAM" id="Phobius"/>
    </source>
</evidence>
<gene>
    <name evidence="17" type="ORF">PSON_ATCC_30995.1.T0690019</name>
</gene>
<dbReference type="PROSITE" id="PS50089">
    <property type="entry name" value="ZF_RING_2"/>
    <property type="match status" value="1"/>
</dbReference>
<comment type="catalytic activity">
    <reaction evidence="1">
        <text>S-ubiquitinyl-[E2 ubiquitin-conjugating enzyme]-L-cysteine + [acceptor protein]-L-lysine = [E2 ubiquitin-conjugating enzyme]-L-cysteine + N(6)-ubiquitinyl-[acceptor protein]-L-lysine.</text>
        <dbReference type="EC" id="2.3.2.27"/>
    </reaction>
</comment>
<accession>A0A8S1P3U2</accession>
<evidence type="ECO:0000256" key="7">
    <source>
        <dbReference type="ARBA" id="ARBA00022723"/>
    </source>
</evidence>
<evidence type="ECO:0000256" key="4">
    <source>
        <dbReference type="ARBA" id="ARBA00012483"/>
    </source>
</evidence>
<feature type="domain" description="RING-type" evidence="16">
    <location>
        <begin position="442"/>
        <end position="501"/>
    </location>
</feature>
<comment type="subcellular location">
    <subcellularLocation>
        <location evidence="2">Endomembrane system</location>
        <topology evidence="2">Multi-pass membrane protein</topology>
    </subcellularLocation>
</comment>
<dbReference type="GO" id="GO:0061630">
    <property type="term" value="F:ubiquitin protein ligase activity"/>
    <property type="evidence" value="ECO:0007669"/>
    <property type="project" value="UniProtKB-EC"/>
</dbReference>
<evidence type="ECO:0000256" key="6">
    <source>
        <dbReference type="ARBA" id="ARBA00022692"/>
    </source>
</evidence>
<evidence type="ECO:0000256" key="10">
    <source>
        <dbReference type="ARBA" id="ARBA00022833"/>
    </source>
</evidence>
<comment type="caution">
    <text evidence="17">The sequence shown here is derived from an EMBL/GenBank/DDBJ whole genome shotgun (WGS) entry which is preliminary data.</text>
</comment>
<evidence type="ECO:0000256" key="2">
    <source>
        <dbReference type="ARBA" id="ARBA00004127"/>
    </source>
</evidence>
<name>A0A8S1P3U2_9CILI</name>
<dbReference type="CDD" id="cd16448">
    <property type="entry name" value="RING-H2"/>
    <property type="match status" value="1"/>
</dbReference>
<comment type="pathway">
    <text evidence="3">Protein modification; protein ubiquitination.</text>
</comment>
<dbReference type="Pfam" id="PF12678">
    <property type="entry name" value="zf-rbx1"/>
    <property type="match status" value="1"/>
</dbReference>
<keyword evidence="6 14" id="KW-0812">Transmembrane</keyword>
<dbReference type="InterPro" id="IPR024766">
    <property type="entry name" value="Znf_RING_H2"/>
</dbReference>
<feature type="transmembrane region" description="Helical" evidence="14">
    <location>
        <begin position="307"/>
        <end position="324"/>
    </location>
</feature>
<dbReference type="Proteomes" id="UP000692954">
    <property type="component" value="Unassembled WGS sequence"/>
</dbReference>
<keyword evidence="9" id="KW-0833">Ubl conjugation pathway</keyword>
<evidence type="ECO:0000256" key="3">
    <source>
        <dbReference type="ARBA" id="ARBA00004906"/>
    </source>
</evidence>
<keyword evidence="11 14" id="KW-1133">Transmembrane helix</keyword>
<dbReference type="GO" id="GO:0008270">
    <property type="term" value="F:zinc ion binding"/>
    <property type="evidence" value="ECO:0007669"/>
    <property type="project" value="UniProtKB-KW"/>
</dbReference>
<dbReference type="InterPro" id="IPR021319">
    <property type="entry name" value="DUF2921"/>
</dbReference>
<keyword evidence="8 13" id="KW-0863">Zinc-finger</keyword>
<dbReference type="EC" id="2.3.2.27" evidence="4"/>
<feature type="transmembrane region" description="Helical" evidence="14">
    <location>
        <begin position="215"/>
        <end position="238"/>
    </location>
</feature>
<evidence type="ECO:0000256" key="15">
    <source>
        <dbReference type="SAM" id="SignalP"/>
    </source>
</evidence>
<keyword evidence="5" id="KW-0808">Transferase</keyword>
<dbReference type="OrthoDB" id="326972at2759"/>
<evidence type="ECO:0000256" key="12">
    <source>
        <dbReference type="ARBA" id="ARBA00023136"/>
    </source>
</evidence>
<feature type="transmembrane region" description="Helical" evidence="14">
    <location>
        <begin position="336"/>
        <end position="353"/>
    </location>
</feature>
<evidence type="ECO:0000313" key="18">
    <source>
        <dbReference type="Proteomes" id="UP000692954"/>
    </source>
</evidence>
<feature type="transmembrane region" description="Helical" evidence="14">
    <location>
        <begin position="283"/>
        <end position="301"/>
    </location>
</feature>
<evidence type="ECO:0000313" key="17">
    <source>
        <dbReference type="EMBL" id="CAD8097709.1"/>
    </source>
</evidence>
<dbReference type="SMART" id="SM00184">
    <property type="entry name" value="RING"/>
    <property type="match status" value="1"/>
</dbReference>
<keyword evidence="10" id="KW-0862">Zinc</keyword>
<evidence type="ECO:0000256" key="9">
    <source>
        <dbReference type="ARBA" id="ARBA00022786"/>
    </source>
</evidence>
<dbReference type="GO" id="GO:0012505">
    <property type="term" value="C:endomembrane system"/>
    <property type="evidence" value="ECO:0007669"/>
    <property type="project" value="UniProtKB-SubCell"/>
</dbReference>
<protein>
    <recommendedName>
        <fullName evidence="4">RING-type E3 ubiquitin transferase</fullName>
        <ecNumber evidence="4">2.3.2.27</ecNumber>
    </recommendedName>
</protein>
<proteinExistence type="predicted"/>
<feature type="transmembrane region" description="Helical" evidence="14">
    <location>
        <begin position="182"/>
        <end position="203"/>
    </location>
</feature>
<evidence type="ECO:0000259" key="16">
    <source>
        <dbReference type="PROSITE" id="PS50089"/>
    </source>
</evidence>
<evidence type="ECO:0000256" key="11">
    <source>
        <dbReference type="ARBA" id="ARBA00022989"/>
    </source>
</evidence>
<keyword evidence="7" id="KW-0479">Metal-binding</keyword>
<reference evidence="17" key="1">
    <citation type="submission" date="2021-01" db="EMBL/GenBank/DDBJ databases">
        <authorList>
            <consortium name="Genoscope - CEA"/>
            <person name="William W."/>
        </authorList>
    </citation>
    <scope>NUCLEOTIDE SEQUENCE</scope>
</reference>
<keyword evidence="12 14" id="KW-0472">Membrane</keyword>